<dbReference type="GeneID" id="28832925"/>
<dbReference type="EMBL" id="KQ947435">
    <property type="protein sequence ID" value="KUJ08461.1"/>
    <property type="molecule type" value="Genomic_DNA"/>
</dbReference>
<protein>
    <recommendedName>
        <fullName evidence="5">HOOK N-terminal domain-containing protein</fullName>
    </recommendedName>
</protein>
<evidence type="ECO:0000313" key="6">
    <source>
        <dbReference type="EMBL" id="KUJ08461.1"/>
    </source>
</evidence>
<dbReference type="FunCoup" id="A0A132B7X0">
    <property type="interactions" value="516"/>
</dbReference>
<dbReference type="InterPro" id="IPR043936">
    <property type="entry name" value="HOOK_N"/>
</dbReference>
<dbReference type="GO" id="GO:0030705">
    <property type="term" value="P:cytoskeleton-dependent intracellular transport"/>
    <property type="evidence" value="ECO:0007669"/>
    <property type="project" value="InterPro"/>
</dbReference>
<evidence type="ECO:0000256" key="4">
    <source>
        <dbReference type="SAM" id="Coils"/>
    </source>
</evidence>
<organism evidence="6 7">
    <name type="scientific">Mollisia scopiformis</name>
    <name type="common">Conifer needle endophyte fungus</name>
    <name type="synonym">Phialocephala scopiformis</name>
    <dbReference type="NCBI Taxonomy" id="149040"/>
    <lineage>
        <taxon>Eukaryota</taxon>
        <taxon>Fungi</taxon>
        <taxon>Dikarya</taxon>
        <taxon>Ascomycota</taxon>
        <taxon>Pezizomycotina</taxon>
        <taxon>Leotiomycetes</taxon>
        <taxon>Helotiales</taxon>
        <taxon>Mollisiaceae</taxon>
        <taxon>Mollisia</taxon>
    </lineage>
</organism>
<dbReference type="GO" id="GO:0005815">
    <property type="term" value="C:microtubule organizing center"/>
    <property type="evidence" value="ECO:0007669"/>
    <property type="project" value="TreeGrafter"/>
</dbReference>
<reference evidence="6 7" key="1">
    <citation type="submission" date="2015-10" db="EMBL/GenBank/DDBJ databases">
        <title>Full genome of DAOMC 229536 Phialocephala scopiformis, a fungal endophyte of spruce producing the potent anti-insectan compound rugulosin.</title>
        <authorList>
            <consortium name="DOE Joint Genome Institute"/>
            <person name="Walker A.K."/>
            <person name="Frasz S.L."/>
            <person name="Seifert K.A."/>
            <person name="Miller J.D."/>
            <person name="Mondo S.J."/>
            <person name="Labutti K."/>
            <person name="Lipzen A."/>
            <person name="Dockter R."/>
            <person name="Kennedy M."/>
            <person name="Grigoriev I.V."/>
            <person name="Spatafora J.W."/>
        </authorList>
    </citation>
    <scope>NUCLEOTIDE SEQUENCE [LARGE SCALE GENOMIC DNA]</scope>
    <source>
        <strain evidence="6 7">CBS 120377</strain>
    </source>
</reference>
<dbReference type="AlphaFoldDB" id="A0A132B7X0"/>
<dbReference type="CDD" id="cd22211">
    <property type="entry name" value="HkD_SF"/>
    <property type="match status" value="1"/>
</dbReference>
<dbReference type="RefSeq" id="XP_018062816.1">
    <property type="nucleotide sequence ID" value="XM_018223199.1"/>
</dbReference>
<dbReference type="STRING" id="149040.A0A132B7X0"/>
<dbReference type="InParanoid" id="A0A132B7X0"/>
<dbReference type="GO" id="GO:0051959">
    <property type="term" value="F:dynein light intermediate chain binding"/>
    <property type="evidence" value="ECO:0007669"/>
    <property type="project" value="TreeGrafter"/>
</dbReference>
<keyword evidence="3 4" id="KW-0175">Coiled coil</keyword>
<feature type="coiled-coil region" evidence="4">
    <location>
        <begin position="200"/>
        <end position="380"/>
    </location>
</feature>
<dbReference type="Pfam" id="PF19047">
    <property type="entry name" value="HOOK_N"/>
    <property type="match status" value="1"/>
</dbReference>
<dbReference type="KEGG" id="psco:LY89DRAFT_788841"/>
<evidence type="ECO:0000256" key="3">
    <source>
        <dbReference type="ARBA" id="ARBA00023054"/>
    </source>
</evidence>
<dbReference type="PANTHER" id="PTHR18947:SF28">
    <property type="entry name" value="GIRDIN, ISOFORM A"/>
    <property type="match status" value="1"/>
</dbReference>
<dbReference type="GO" id="GO:0008017">
    <property type="term" value="F:microtubule binding"/>
    <property type="evidence" value="ECO:0007669"/>
    <property type="project" value="TreeGrafter"/>
</dbReference>
<feature type="coiled-coil region" evidence="4">
    <location>
        <begin position="472"/>
        <end position="506"/>
    </location>
</feature>
<proteinExistence type="predicted"/>
<sequence>MKFTPAAEAALLKWANLFPLDSRVESVADLSDGYALSRMLEDIDPQYAVPIRDFETVKNSNSPSKWLIKKKNLGAVSKHLFRYIQEQCQSLNSMALEDPIDFNAIAEYNDEQNTYKLLAVFLMAAVKGARIAYYVETIMTKLDKVTQAEIASIIQTMEETAPSSNTPPSGSSHRHADHDLALEEEIATLRKDLDESMKKNADVFSRLDRLTVNNDNLQNEIKQRDATIEALESASRGDQSDYIVNLQTQIQEQNQLIERQETQADIDKEIKESYHKELLSLRPTREKLVEAEDRLKELTQANLELERKANQVDHFKRKLERHVAIENENLKLRDQIEVLEANQVDFDKVHDENAKVKNTLQEYQRKFESYELQVVEISNQKHLLEGELRLQTLRIEQIAERQQHDEKFISDLQEQLRTGPASPNSPTTATGGLNLEQELEQSDDPTRNYTLEISRLRSEIKALKEGDRRTDNANIRVDLAESERVRKRIEDNFRDLTERNAITQEQLSAVISNSKGELLVQPTNQLSIIGPLHILTEDFHRNEALAHTRKLYLEASQELSTLKTKLSVVQNDLASRDREIMTAKADLSAIDRDELDAIQTLRTTNGIITTSLENDLLVLRKQHQDLTTDFEVQKSQLLDTLLSKDRLMHDLASLKERTGLSDQETVESAKARSTKETELAEQITKKDALIEDLQRKLKSAEDATPDAQKAANETMIKNLARENALIATAWYDLTSRLQSNHVVLQRRQDAPRSWLNKQRQMVQATGGRR</sequence>
<keyword evidence="2" id="KW-0963">Cytoplasm</keyword>
<dbReference type="InterPro" id="IPR036872">
    <property type="entry name" value="CH_dom_sf"/>
</dbReference>
<dbReference type="PANTHER" id="PTHR18947">
    <property type="entry name" value="HOOK PROTEINS"/>
    <property type="match status" value="1"/>
</dbReference>
<dbReference type="GO" id="GO:0005737">
    <property type="term" value="C:cytoplasm"/>
    <property type="evidence" value="ECO:0007669"/>
    <property type="project" value="UniProtKB-SubCell"/>
</dbReference>
<name>A0A132B7X0_MOLSC</name>
<keyword evidence="7" id="KW-1185">Reference proteome</keyword>
<evidence type="ECO:0000313" key="7">
    <source>
        <dbReference type="Proteomes" id="UP000070700"/>
    </source>
</evidence>
<feature type="coiled-coil region" evidence="4">
    <location>
        <begin position="683"/>
        <end position="710"/>
    </location>
</feature>
<feature type="domain" description="HOOK N-terminal" evidence="5">
    <location>
        <begin position="10"/>
        <end position="152"/>
    </location>
</feature>
<accession>A0A132B7X0</accession>
<dbReference type="GO" id="GO:0031122">
    <property type="term" value="P:cytoplasmic microtubule organization"/>
    <property type="evidence" value="ECO:0007669"/>
    <property type="project" value="TreeGrafter"/>
</dbReference>
<dbReference type="Gene3D" id="1.10.418.10">
    <property type="entry name" value="Calponin-like domain"/>
    <property type="match status" value="1"/>
</dbReference>
<comment type="subcellular location">
    <subcellularLocation>
        <location evidence="1">Cytoplasm</location>
    </subcellularLocation>
</comment>
<evidence type="ECO:0000259" key="5">
    <source>
        <dbReference type="Pfam" id="PF19047"/>
    </source>
</evidence>
<gene>
    <name evidence="6" type="ORF">LY89DRAFT_788841</name>
</gene>
<evidence type="ECO:0000256" key="2">
    <source>
        <dbReference type="ARBA" id="ARBA00022490"/>
    </source>
</evidence>
<dbReference type="SUPFAM" id="SSF116907">
    <property type="entry name" value="Hook domain"/>
    <property type="match status" value="1"/>
</dbReference>
<dbReference type="OrthoDB" id="49395at2759"/>
<evidence type="ECO:0000256" key="1">
    <source>
        <dbReference type="ARBA" id="ARBA00004496"/>
    </source>
</evidence>
<dbReference type="Proteomes" id="UP000070700">
    <property type="component" value="Unassembled WGS sequence"/>
</dbReference>